<dbReference type="InterPro" id="IPR036265">
    <property type="entry name" value="HIT-like_sf"/>
</dbReference>
<dbReference type="SUPFAM" id="SSF54197">
    <property type="entry name" value="HIT-like"/>
    <property type="match status" value="1"/>
</dbReference>
<feature type="domain" description="HIT" evidence="1">
    <location>
        <begin position="5"/>
        <end position="113"/>
    </location>
</feature>
<dbReference type="PROSITE" id="PS51084">
    <property type="entry name" value="HIT_2"/>
    <property type="match status" value="1"/>
</dbReference>
<gene>
    <name evidence="2" type="ORF">UFOPK3495_00586</name>
    <name evidence="3" type="ORF">UFOPK4237_00012</name>
</gene>
<evidence type="ECO:0000313" key="3">
    <source>
        <dbReference type="EMBL" id="CAB5032829.1"/>
    </source>
</evidence>
<dbReference type="EMBL" id="CAFBMC010000022">
    <property type="protein sequence ID" value="CAB4894131.1"/>
    <property type="molecule type" value="Genomic_DNA"/>
</dbReference>
<organism evidence="2">
    <name type="scientific">freshwater metagenome</name>
    <dbReference type="NCBI Taxonomy" id="449393"/>
    <lineage>
        <taxon>unclassified sequences</taxon>
        <taxon>metagenomes</taxon>
        <taxon>ecological metagenomes</taxon>
    </lineage>
</organism>
<sequence>MSNCLFCRIVAGEIPADVVLRTEDVVAFRDVNPQAPVHVLVIPVEHHANIAELSAQAPHLTSKLLDAAAAVAKSEGLDNQYRLVFNTGADVGQSVFHVHAHVLGGRDFTWPPG</sequence>
<dbReference type="CDD" id="cd01276">
    <property type="entry name" value="PKCI_related"/>
    <property type="match status" value="1"/>
</dbReference>
<evidence type="ECO:0000313" key="2">
    <source>
        <dbReference type="EMBL" id="CAB4894131.1"/>
    </source>
</evidence>
<dbReference type="InterPro" id="IPR011146">
    <property type="entry name" value="HIT-like"/>
</dbReference>
<protein>
    <submittedName>
        <fullName evidence="2">Unannotated protein</fullName>
    </submittedName>
</protein>
<dbReference type="InterPro" id="IPR001310">
    <property type="entry name" value="Histidine_triad_HIT"/>
</dbReference>
<evidence type="ECO:0000259" key="1">
    <source>
        <dbReference type="PROSITE" id="PS51084"/>
    </source>
</evidence>
<dbReference type="Pfam" id="PF01230">
    <property type="entry name" value="HIT"/>
    <property type="match status" value="1"/>
</dbReference>
<dbReference type="PRINTS" id="PR00332">
    <property type="entry name" value="HISTRIAD"/>
</dbReference>
<proteinExistence type="predicted"/>
<dbReference type="GO" id="GO:0003824">
    <property type="term" value="F:catalytic activity"/>
    <property type="evidence" value="ECO:0007669"/>
    <property type="project" value="InterPro"/>
</dbReference>
<dbReference type="EMBL" id="CAFBPZ010000001">
    <property type="protein sequence ID" value="CAB5032829.1"/>
    <property type="molecule type" value="Genomic_DNA"/>
</dbReference>
<dbReference type="Gene3D" id="3.30.428.10">
    <property type="entry name" value="HIT-like"/>
    <property type="match status" value="1"/>
</dbReference>
<reference evidence="2" key="1">
    <citation type="submission" date="2020-05" db="EMBL/GenBank/DDBJ databases">
        <authorList>
            <person name="Chiriac C."/>
            <person name="Salcher M."/>
            <person name="Ghai R."/>
            <person name="Kavagutti S V."/>
        </authorList>
    </citation>
    <scope>NUCLEOTIDE SEQUENCE</scope>
</reference>
<dbReference type="PANTHER" id="PTHR23089">
    <property type="entry name" value="HISTIDINE TRIAD HIT PROTEIN"/>
    <property type="match status" value="1"/>
</dbReference>
<dbReference type="AlphaFoldDB" id="A0A6J7FG19"/>
<accession>A0A6J7FG19</accession>
<name>A0A6J7FG19_9ZZZZ</name>